<reference evidence="2" key="1">
    <citation type="journal article" date="2023" name="Mol. Phylogenet. Evol.">
        <title>Genome-scale phylogeny and comparative genomics of the fungal order Sordariales.</title>
        <authorList>
            <person name="Hensen N."/>
            <person name="Bonometti L."/>
            <person name="Westerberg I."/>
            <person name="Brannstrom I.O."/>
            <person name="Guillou S."/>
            <person name="Cros-Aarteil S."/>
            <person name="Calhoun S."/>
            <person name="Haridas S."/>
            <person name="Kuo A."/>
            <person name="Mondo S."/>
            <person name="Pangilinan J."/>
            <person name="Riley R."/>
            <person name="LaButti K."/>
            <person name="Andreopoulos B."/>
            <person name="Lipzen A."/>
            <person name="Chen C."/>
            <person name="Yan M."/>
            <person name="Daum C."/>
            <person name="Ng V."/>
            <person name="Clum A."/>
            <person name="Steindorff A."/>
            <person name="Ohm R.A."/>
            <person name="Martin F."/>
            <person name="Silar P."/>
            <person name="Natvig D.O."/>
            <person name="Lalanne C."/>
            <person name="Gautier V."/>
            <person name="Ament-Velasquez S.L."/>
            <person name="Kruys A."/>
            <person name="Hutchinson M.I."/>
            <person name="Powell A.J."/>
            <person name="Barry K."/>
            <person name="Miller A.N."/>
            <person name="Grigoriev I.V."/>
            <person name="Debuchy R."/>
            <person name="Gladieux P."/>
            <person name="Hiltunen Thoren M."/>
            <person name="Johannesson H."/>
        </authorList>
    </citation>
    <scope>NUCLEOTIDE SEQUENCE</scope>
    <source>
        <strain evidence="2">CBS 892.96</strain>
    </source>
</reference>
<comment type="caution">
    <text evidence="2">The sequence shown here is derived from an EMBL/GenBank/DDBJ whole genome shotgun (WGS) entry which is preliminary data.</text>
</comment>
<name>A0AAN6WCH7_9PEZI</name>
<feature type="region of interest" description="Disordered" evidence="1">
    <location>
        <begin position="213"/>
        <end position="233"/>
    </location>
</feature>
<organism evidence="2 3">
    <name type="scientific">Triangularia setosa</name>
    <dbReference type="NCBI Taxonomy" id="2587417"/>
    <lineage>
        <taxon>Eukaryota</taxon>
        <taxon>Fungi</taxon>
        <taxon>Dikarya</taxon>
        <taxon>Ascomycota</taxon>
        <taxon>Pezizomycotina</taxon>
        <taxon>Sordariomycetes</taxon>
        <taxon>Sordariomycetidae</taxon>
        <taxon>Sordariales</taxon>
        <taxon>Podosporaceae</taxon>
        <taxon>Triangularia</taxon>
    </lineage>
</organism>
<accession>A0AAN6WCH7</accession>
<feature type="region of interest" description="Disordered" evidence="1">
    <location>
        <begin position="1"/>
        <end position="86"/>
    </location>
</feature>
<reference evidence="2" key="2">
    <citation type="submission" date="2023-05" db="EMBL/GenBank/DDBJ databases">
        <authorList>
            <consortium name="Lawrence Berkeley National Laboratory"/>
            <person name="Steindorff A."/>
            <person name="Hensen N."/>
            <person name="Bonometti L."/>
            <person name="Westerberg I."/>
            <person name="Brannstrom I.O."/>
            <person name="Guillou S."/>
            <person name="Cros-Aarteil S."/>
            <person name="Calhoun S."/>
            <person name="Haridas S."/>
            <person name="Kuo A."/>
            <person name="Mondo S."/>
            <person name="Pangilinan J."/>
            <person name="Riley R."/>
            <person name="Labutti K."/>
            <person name="Andreopoulos B."/>
            <person name="Lipzen A."/>
            <person name="Chen C."/>
            <person name="Yanf M."/>
            <person name="Daum C."/>
            <person name="Ng V."/>
            <person name="Clum A."/>
            <person name="Ohm R."/>
            <person name="Martin F."/>
            <person name="Silar P."/>
            <person name="Natvig D."/>
            <person name="Lalanne C."/>
            <person name="Gautier V."/>
            <person name="Ament-Velasquez S.L."/>
            <person name="Kruys A."/>
            <person name="Hutchinson M.I."/>
            <person name="Powell A.J."/>
            <person name="Barry K."/>
            <person name="Miller A.N."/>
            <person name="Grigoriev I.V."/>
            <person name="Debuchy R."/>
            <person name="Gladieux P."/>
            <person name="Thoren M.H."/>
            <person name="Johannesson H."/>
        </authorList>
    </citation>
    <scope>NUCLEOTIDE SEQUENCE</scope>
    <source>
        <strain evidence="2">CBS 892.96</strain>
    </source>
</reference>
<proteinExistence type="predicted"/>
<feature type="compositionally biased region" description="Low complexity" evidence="1">
    <location>
        <begin position="408"/>
        <end position="421"/>
    </location>
</feature>
<evidence type="ECO:0000256" key="1">
    <source>
        <dbReference type="SAM" id="MobiDB-lite"/>
    </source>
</evidence>
<evidence type="ECO:0000313" key="2">
    <source>
        <dbReference type="EMBL" id="KAK4179098.1"/>
    </source>
</evidence>
<feature type="compositionally biased region" description="Basic and acidic residues" evidence="1">
    <location>
        <begin position="214"/>
        <end position="223"/>
    </location>
</feature>
<feature type="compositionally biased region" description="Basic and acidic residues" evidence="1">
    <location>
        <begin position="276"/>
        <end position="296"/>
    </location>
</feature>
<feature type="compositionally biased region" description="Polar residues" evidence="1">
    <location>
        <begin position="391"/>
        <end position="400"/>
    </location>
</feature>
<feature type="compositionally biased region" description="Basic residues" evidence="1">
    <location>
        <begin position="263"/>
        <end position="275"/>
    </location>
</feature>
<protein>
    <submittedName>
        <fullName evidence="2">Uncharacterized protein</fullName>
    </submittedName>
</protein>
<feature type="compositionally biased region" description="Low complexity" evidence="1">
    <location>
        <begin position="358"/>
        <end position="369"/>
    </location>
</feature>
<gene>
    <name evidence="2" type="ORF">QBC36DRAFT_232934</name>
</gene>
<dbReference type="AlphaFoldDB" id="A0AAN6WCH7"/>
<feature type="compositionally biased region" description="Polar residues" evidence="1">
    <location>
        <begin position="53"/>
        <end position="67"/>
    </location>
</feature>
<dbReference type="EMBL" id="MU866124">
    <property type="protein sequence ID" value="KAK4179098.1"/>
    <property type="molecule type" value="Genomic_DNA"/>
</dbReference>
<evidence type="ECO:0000313" key="3">
    <source>
        <dbReference type="Proteomes" id="UP001302321"/>
    </source>
</evidence>
<feature type="region of interest" description="Disordered" evidence="1">
    <location>
        <begin position="261"/>
        <end position="306"/>
    </location>
</feature>
<sequence>MPGYQPRPQRGRQALPQRGRQALPQRGRGHQALPQEEHQAATAGEHQEACNAPPNTAHSSSFHSSNIPGRREHNDGDYPTLGDGEEYLSEDFENDEENDSTAWWAIRSARAQEAAHVIAKGVVMGDPRWNARSMVPSTAAAGYSAAESWGSLRGGSYPRVLPYKRDGRVEGRNSYKHGARDGVRKRIWKRQSLDVVGEEEDAVVGVTETGGRLDTSKVAEEHGCGGGSDASVSERLSVSVGEGTVEREGFEVVSATELVGTKGSRKKEGKLRHHHSSVDIKDGHQQQQDRDQDHNGSHRGNNKRKSARSWLASWFLWRSKASSSAAPKNKKNTAMEIKMDDSGKRPSSTCPPMPPARGSSSWAGGNNASTIVRNDKTTAVDKEDEPRPSIDQASHTSSWSMVDDIAKSSTNTSDTNVTTMTSDDENTTDTQPPPTKADNIIIKTNTHDEYTKAVTNDGATTTAEPEGIDYASMVGEARSYYGIDSGKKDKGKMVVDDTTHRYHDIIQYAAPIPPPPGFGGCGGGGGNRYRTVSTGLWEGRKKPWLSRRTTGDNILLTDEEPEIVTDECRGWMRQVKGCNRLPLDQRGPSPVPEERRHRANQAAAAVAAVAALNSGGYEGVVVRPAIAGPPDILGNDLRGGGQGRNNGNRALSYAEAIMNAKRNKAAQAVQAAVLQPGKKKLRLLLPGLLPDIVTRGLGRLVGRVIGHGGEKEGGEKTKVVEEAAEEVEEQGGVGVGEHRKNVVAGSVFSSGSSAEKG</sequence>
<dbReference type="Proteomes" id="UP001302321">
    <property type="component" value="Unassembled WGS sequence"/>
</dbReference>
<feature type="compositionally biased region" description="Basic and acidic residues" evidence="1">
    <location>
        <begin position="373"/>
        <end position="388"/>
    </location>
</feature>
<keyword evidence="3" id="KW-1185">Reference proteome</keyword>
<feature type="region of interest" description="Disordered" evidence="1">
    <location>
        <begin position="321"/>
        <end position="438"/>
    </location>
</feature>